<protein>
    <recommendedName>
        <fullName evidence="3">Lipoprotein</fullName>
    </recommendedName>
</protein>
<reference evidence="1 2" key="1">
    <citation type="submission" date="2024-06" db="EMBL/GenBank/DDBJ databases">
        <authorList>
            <person name="Li Z."/>
            <person name="Jiang Y."/>
        </authorList>
    </citation>
    <scope>NUCLEOTIDE SEQUENCE [LARGE SCALE GENOMIC DNA]</scope>
    <source>
        <strain evidence="1 2">HSW-8</strain>
    </source>
</reference>
<dbReference type="RefSeq" id="WP_352890062.1">
    <property type="nucleotide sequence ID" value="NZ_JBEPIJ010000014.1"/>
</dbReference>
<comment type="caution">
    <text evidence="1">The sequence shown here is derived from an EMBL/GenBank/DDBJ whole genome shotgun (WGS) entry which is preliminary data.</text>
</comment>
<proteinExistence type="predicted"/>
<evidence type="ECO:0000313" key="1">
    <source>
        <dbReference type="EMBL" id="MES0874721.1"/>
    </source>
</evidence>
<sequence>MIGALVSGLGACAVDGRWRGAAEEAQYEQALGGGTLAAPRANRFYAEVHRDARIYVFADADVYARFLWSGRIEHAVTAIGAGANGQTVQFALSRAEAREQERRVAWRGAAQAMFEGLLAGDGESFYGEVYRDGRIYVFASWAALQRFRRDGALPDAERLTDFGPEQQTVIVAGPVEATLTRFRAIHHRY</sequence>
<name>A0ABV2AD07_9GAMM</name>
<dbReference type="Proteomes" id="UP001465331">
    <property type="component" value="Unassembled WGS sequence"/>
</dbReference>
<keyword evidence="2" id="KW-1185">Reference proteome</keyword>
<accession>A0ABV2AD07</accession>
<gene>
    <name evidence="1" type="ORF">ABSH63_11975</name>
</gene>
<evidence type="ECO:0008006" key="3">
    <source>
        <dbReference type="Google" id="ProtNLM"/>
    </source>
</evidence>
<dbReference type="EMBL" id="JBEPIJ010000014">
    <property type="protein sequence ID" value="MES0874721.1"/>
    <property type="molecule type" value="Genomic_DNA"/>
</dbReference>
<organism evidence="1 2">
    <name type="scientific">Sinimarinibacterium thermocellulolyticum</name>
    <dbReference type="NCBI Taxonomy" id="3170016"/>
    <lineage>
        <taxon>Bacteria</taxon>
        <taxon>Pseudomonadati</taxon>
        <taxon>Pseudomonadota</taxon>
        <taxon>Gammaproteobacteria</taxon>
        <taxon>Nevskiales</taxon>
        <taxon>Nevskiaceae</taxon>
        <taxon>Sinimarinibacterium</taxon>
    </lineage>
</organism>
<evidence type="ECO:0000313" key="2">
    <source>
        <dbReference type="Proteomes" id="UP001465331"/>
    </source>
</evidence>